<protein>
    <submittedName>
        <fullName evidence="1">Uncharacterized protein</fullName>
    </submittedName>
</protein>
<reference evidence="1" key="1">
    <citation type="journal article" date="2014" name="Front. Microbiol.">
        <title>High frequency of phylogenetically diverse reductive dehalogenase-homologous genes in deep subseafloor sedimentary metagenomes.</title>
        <authorList>
            <person name="Kawai M."/>
            <person name="Futagami T."/>
            <person name="Toyoda A."/>
            <person name="Takaki Y."/>
            <person name="Nishi S."/>
            <person name="Hori S."/>
            <person name="Arai W."/>
            <person name="Tsubouchi T."/>
            <person name="Morono Y."/>
            <person name="Uchiyama I."/>
            <person name="Ito T."/>
            <person name="Fujiyama A."/>
            <person name="Inagaki F."/>
            <person name="Takami H."/>
        </authorList>
    </citation>
    <scope>NUCLEOTIDE SEQUENCE</scope>
    <source>
        <strain evidence="1">Expedition CK06-06</strain>
    </source>
</reference>
<accession>X1K8P9</accession>
<gene>
    <name evidence="1" type="ORF">S06H3_21006</name>
</gene>
<evidence type="ECO:0000313" key="1">
    <source>
        <dbReference type="EMBL" id="GAI02958.1"/>
    </source>
</evidence>
<dbReference type="AlphaFoldDB" id="X1K8P9"/>
<comment type="caution">
    <text evidence="1">The sequence shown here is derived from an EMBL/GenBank/DDBJ whole genome shotgun (WGS) entry which is preliminary data.</text>
</comment>
<proteinExistence type="predicted"/>
<sequence>MQLLEKLISEEENLKEFIAPVVSDGFARIRVSGLIKAFKVLPATYEGFVICSLVYPAVPHLTIVTSGAPNSSAYFLYSPKK</sequence>
<organism evidence="1">
    <name type="scientific">marine sediment metagenome</name>
    <dbReference type="NCBI Taxonomy" id="412755"/>
    <lineage>
        <taxon>unclassified sequences</taxon>
        <taxon>metagenomes</taxon>
        <taxon>ecological metagenomes</taxon>
    </lineage>
</organism>
<dbReference type="EMBL" id="BARV01010964">
    <property type="protein sequence ID" value="GAI02958.1"/>
    <property type="molecule type" value="Genomic_DNA"/>
</dbReference>
<name>X1K8P9_9ZZZZ</name>